<gene>
    <name evidence="8" type="ORF">BWQ96_08658</name>
</gene>
<comment type="similarity">
    <text evidence="5">Belongs to the BBP/SF1 family.</text>
</comment>
<dbReference type="GO" id="GO:0005681">
    <property type="term" value="C:spliceosomal complex"/>
    <property type="evidence" value="ECO:0007669"/>
    <property type="project" value="UniProtKB-KW"/>
</dbReference>
<dbReference type="GO" id="GO:0048024">
    <property type="term" value="P:regulation of mRNA splicing, via spliceosome"/>
    <property type="evidence" value="ECO:0007669"/>
    <property type="project" value="TreeGrafter"/>
</dbReference>
<evidence type="ECO:0000256" key="5">
    <source>
        <dbReference type="RuleBase" id="RU367126"/>
    </source>
</evidence>
<feature type="region of interest" description="Disordered" evidence="6">
    <location>
        <begin position="274"/>
        <end position="403"/>
    </location>
</feature>
<dbReference type="Pfam" id="PF16275">
    <property type="entry name" value="SF1-HH"/>
    <property type="match status" value="1"/>
</dbReference>
<dbReference type="OrthoDB" id="10021397at2759"/>
<keyword evidence="5" id="KW-0747">Spliceosome</keyword>
<proteinExistence type="inferred from homology"/>
<dbReference type="AlphaFoldDB" id="A0A2V3IHT8"/>
<dbReference type="Gene3D" id="3.30.1370.10">
    <property type="entry name" value="K Homology domain, type 1"/>
    <property type="match status" value="1"/>
</dbReference>
<dbReference type="STRING" id="448386.A0A2V3IHT8"/>
<dbReference type="PANTHER" id="PTHR11208:SF45">
    <property type="entry name" value="SPLICING FACTOR 1"/>
    <property type="match status" value="1"/>
</dbReference>
<keyword evidence="5" id="KW-0539">Nucleus</keyword>
<dbReference type="SMART" id="SM00322">
    <property type="entry name" value="KH"/>
    <property type="match status" value="1"/>
</dbReference>
<keyword evidence="1 5" id="KW-0479">Metal-binding</keyword>
<dbReference type="EMBL" id="NBIV01000205">
    <property type="protein sequence ID" value="PXF41647.1"/>
    <property type="molecule type" value="Genomic_DNA"/>
</dbReference>
<keyword evidence="9" id="KW-1185">Reference proteome</keyword>
<dbReference type="GO" id="GO:0003729">
    <property type="term" value="F:mRNA binding"/>
    <property type="evidence" value="ECO:0007669"/>
    <property type="project" value="TreeGrafter"/>
</dbReference>
<keyword evidence="5" id="KW-0508">mRNA splicing</keyword>
<reference evidence="8 9" key="1">
    <citation type="journal article" date="2018" name="Mol. Biol. Evol.">
        <title>Analysis of the draft genome of the red seaweed Gracilariopsis chorda provides insights into genome size evolution in Rhodophyta.</title>
        <authorList>
            <person name="Lee J."/>
            <person name="Yang E.C."/>
            <person name="Graf L."/>
            <person name="Yang J.H."/>
            <person name="Qiu H."/>
            <person name="Zel Zion U."/>
            <person name="Chan C.X."/>
            <person name="Stephens T.G."/>
            <person name="Weber A.P.M."/>
            <person name="Boo G.H."/>
            <person name="Boo S.M."/>
            <person name="Kim K.M."/>
            <person name="Shin Y."/>
            <person name="Jung M."/>
            <person name="Lee S.J."/>
            <person name="Yim H.S."/>
            <person name="Lee J.H."/>
            <person name="Bhattacharya D."/>
            <person name="Yoon H.S."/>
        </authorList>
    </citation>
    <scope>NUCLEOTIDE SEQUENCE [LARGE SCALE GENOMIC DNA]</scope>
    <source>
        <strain evidence="8 9">SKKU-2015</strain>
        <tissue evidence="8">Whole body</tissue>
    </source>
</reference>
<evidence type="ECO:0000256" key="6">
    <source>
        <dbReference type="SAM" id="MobiDB-lite"/>
    </source>
</evidence>
<dbReference type="Pfam" id="PF22675">
    <property type="entry name" value="KH-I_KHDC4-BBP"/>
    <property type="match status" value="1"/>
</dbReference>
<feature type="compositionally biased region" description="Basic and acidic residues" evidence="6">
    <location>
        <begin position="275"/>
        <end position="297"/>
    </location>
</feature>
<keyword evidence="2 5" id="KW-0863">Zinc-finger</keyword>
<evidence type="ECO:0000256" key="4">
    <source>
        <dbReference type="ARBA" id="ARBA00022884"/>
    </source>
</evidence>
<accession>A0A2V3IHT8</accession>
<dbReference type="Proteomes" id="UP000247409">
    <property type="component" value="Unassembled WGS sequence"/>
</dbReference>
<organism evidence="8 9">
    <name type="scientific">Gracilariopsis chorda</name>
    <dbReference type="NCBI Taxonomy" id="448386"/>
    <lineage>
        <taxon>Eukaryota</taxon>
        <taxon>Rhodophyta</taxon>
        <taxon>Florideophyceae</taxon>
        <taxon>Rhodymeniophycidae</taxon>
        <taxon>Gracilariales</taxon>
        <taxon>Gracilariaceae</taxon>
        <taxon>Gracilariopsis</taxon>
    </lineage>
</organism>
<dbReference type="Gene3D" id="6.10.140.1790">
    <property type="match status" value="1"/>
</dbReference>
<feature type="compositionally biased region" description="Polar residues" evidence="6">
    <location>
        <begin position="341"/>
        <end position="358"/>
    </location>
</feature>
<dbReference type="SUPFAM" id="SSF54791">
    <property type="entry name" value="Eukaryotic type KH-domain (KH-domain type I)"/>
    <property type="match status" value="1"/>
</dbReference>
<feature type="domain" description="K Homology" evidence="7">
    <location>
        <begin position="104"/>
        <end position="197"/>
    </location>
</feature>
<keyword evidence="5" id="KW-0507">mRNA processing</keyword>
<dbReference type="GO" id="GO:0045131">
    <property type="term" value="F:pre-mRNA branch point binding"/>
    <property type="evidence" value="ECO:0007669"/>
    <property type="project" value="UniProtKB-UniRule"/>
</dbReference>
<dbReference type="InterPro" id="IPR047086">
    <property type="entry name" value="SF1-HH_sf"/>
</dbReference>
<evidence type="ECO:0000256" key="3">
    <source>
        <dbReference type="ARBA" id="ARBA00022833"/>
    </source>
</evidence>
<evidence type="ECO:0000256" key="2">
    <source>
        <dbReference type="ARBA" id="ARBA00022771"/>
    </source>
</evidence>
<evidence type="ECO:0000313" key="8">
    <source>
        <dbReference type="EMBL" id="PXF41647.1"/>
    </source>
</evidence>
<name>A0A2V3IHT8_9FLOR</name>
<feature type="compositionally biased region" description="Pro residues" evidence="6">
    <location>
        <begin position="362"/>
        <end position="403"/>
    </location>
</feature>
<protein>
    <recommendedName>
        <fullName evidence="5">Branchpoint-bridging protein</fullName>
    </recommendedName>
</protein>
<keyword evidence="4" id="KW-0694">RNA-binding</keyword>
<dbReference type="GO" id="GO:0008270">
    <property type="term" value="F:zinc ion binding"/>
    <property type="evidence" value="ECO:0007669"/>
    <property type="project" value="UniProtKB-UniRule"/>
</dbReference>
<evidence type="ECO:0000313" key="9">
    <source>
        <dbReference type="Proteomes" id="UP000247409"/>
    </source>
</evidence>
<comment type="subcellular location">
    <subcellularLocation>
        <location evidence="5">Nucleus</location>
    </subcellularLocation>
</comment>
<dbReference type="GO" id="GO:0000398">
    <property type="term" value="P:mRNA splicing, via spliceosome"/>
    <property type="evidence" value="ECO:0007669"/>
    <property type="project" value="UniProtKB-UniRule"/>
</dbReference>
<sequence>MFEKPERKRRKRTRWERIDVQAVEKSQFQARLDLISQAINTQNIPVDELCRSPSPEPRYDTRGKRVNTRYDRAVDKLEAERFRIYTRLKQLDPNFRPPRGLRPPKFVDRLYIPKEKEGTLNFIGLILGPRGNTQKRLEKDYECKVAIRGKGSVKDGRARGPAQLEDNEPLHVIITAEGLDGKQRIDQCKRKIMDIITPREDNDNDHKQAQLRELAQLNGTLREQDRDFRGAKNYDKSIRCANCNETSHPTADCPKKGDGAELDADYQSFMAELNGNKEPEQQEPETKVAPWLKEDAFATRPAPPPPGWNGAPPPPADPARTSFSSNAPFRQKPHRMHDQFQYGSVQFPQLPIQGQQHAMPSVPMPPPPLPHNDMPPPPPPPPPVDIPPPPSDGLPPPPPPPPS</sequence>
<dbReference type="InterPro" id="IPR032570">
    <property type="entry name" value="SF1-HH"/>
</dbReference>
<comment type="caution">
    <text evidence="8">The sequence shown here is derived from an EMBL/GenBank/DDBJ whole genome shotgun (WGS) entry which is preliminary data.</text>
</comment>
<dbReference type="InterPro" id="IPR055256">
    <property type="entry name" value="KH_1_KHDC4/BBP-like"/>
</dbReference>
<dbReference type="InterPro" id="IPR004087">
    <property type="entry name" value="KH_dom"/>
</dbReference>
<feature type="compositionally biased region" description="Pro residues" evidence="6">
    <location>
        <begin position="301"/>
        <end position="317"/>
    </location>
</feature>
<comment type="function">
    <text evidence="5">Necessary for the splicing of pre-mRNA. Has a role in the recognition of the branch site (5'-UACUAAC-3'), the pyrimidine tract and the 3'-splice site at the 3'-end of introns.</text>
</comment>
<dbReference type="InterPro" id="IPR045071">
    <property type="entry name" value="BBP-like"/>
</dbReference>
<dbReference type="PANTHER" id="PTHR11208">
    <property type="entry name" value="RNA-BINDING PROTEIN RELATED"/>
    <property type="match status" value="1"/>
</dbReference>
<keyword evidence="3 5" id="KW-0862">Zinc</keyword>
<evidence type="ECO:0000259" key="7">
    <source>
        <dbReference type="SMART" id="SM00322"/>
    </source>
</evidence>
<dbReference type="InterPro" id="IPR036612">
    <property type="entry name" value="KH_dom_type_1_sf"/>
</dbReference>
<evidence type="ECO:0000256" key="1">
    <source>
        <dbReference type="ARBA" id="ARBA00022723"/>
    </source>
</evidence>